<reference evidence="1 2" key="1">
    <citation type="submission" date="2018-06" db="EMBL/GenBank/DDBJ databases">
        <authorList>
            <consortium name="Pathogen Informatics"/>
            <person name="Doyle S."/>
        </authorList>
    </citation>
    <scope>NUCLEOTIDE SEQUENCE [LARGE SCALE GENOMIC DNA]</scope>
    <source>
        <strain evidence="1 2">NCTC12092</strain>
    </source>
</reference>
<proteinExistence type="predicted"/>
<evidence type="ECO:0000313" key="1">
    <source>
        <dbReference type="EMBL" id="SUN69823.1"/>
    </source>
</evidence>
<dbReference type="Proteomes" id="UP000254461">
    <property type="component" value="Unassembled WGS sequence"/>
</dbReference>
<accession>A0A380KS26</accession>
<dbReference type="EMBL" id="UHFF01000004">
    <property type="protein sequence ID" value="SUN69823.1"/>
    <property type="molecule type" value="Genomic_DNA"/>
</dbReference>
<dbReference type="AlphaFoldDB" id="A0A380KS26"/>
<evidence type="ECO:0000313" key="2">
    <source>
        <dbReference type="Proteomes" id="UP000254461"/>
    </source>
</evidence>
<protein>
    <submittedName>
        <fullName evidence="1">Transposase</fullName>
    </submittedName>
</protein>
<organism evidence="1 2">
    <name type="scientific">Streptococcus equi subsp. equi</name>
    <dbReference type="NCBI Taxonomy" id="148942"/>
    <lineage>
        <taxon>Bacteria</taxon>
        <taxon>Bacillati</taxon>
        <taxon>Bacillota</taxon>
        <taxon>Bacilli</taxon>
        <taxon>Lactobacillales</taxon>
        <taxon>Streptococcaceae</taxon>
        <taxon>Streptococcus</taxon>
    </lineage>
</organism>
<gene>
    <name evidence="1" type="ORF">NCTC12092_02119</name>
</gene>
<sequence>MDASQFPWFGQQETHLHVAIDDASGDIVGAYFDTQETLNGYYHVLEQILEYMVSLSNSLLIKRTVFTYASSQSKKIEEDTFTQFGYACHQLGIAIENVFYPSS</sequence>
<name>A0A380KS26_9STRE</name>